<comment type="catalytic activity">
    <reaction evidence="2">
        <text>5-methylaminomethyl-2-thiouridine(34) in tRNA + (2E)-geranyl diphosphate = 5-methylaminomethyl-S-(2E)-geranyl-thiouridine(34) in tRNA + diphosphate</text>
        <dbReference type="Rhea" id="RHEA:14085"/>
        <dbReference type="Rhea" id="RHEA-COMP:10195"/>
        <dbReference type="Rhea" id="RHEA-COMP:14654"/>
        <dbReference type="ChEBI" id="CHEBI:33019"/>
        <dbReference type="ChEBI" id="CHEBI:58057"/>
        <dbReference type="ChEBI" id="CHEBI:74455"/>
        <dbReference type="ChEBI" id="CHEBI:140632"/>
    </reaction>
</comment>
<evidence type="ECO:0000256" key="2">
    <source>
        <dbReference type="HAMAP-Rule" id="MF_01622"/>
    </source>
</evidence>
<keyword evidence="2" id="KW-0808">Transferase</keyword>
<dbReference type="PROSITE" id="PS50206">
    <property type="entry name" value="RHODANESE_3"/>
    <property type="match status" value="1"/>
</dbReference>
<gene>
    <name evidence="4" type="primary">mnmH</name>
    <name evidence="2" type="synonym">selU</name>
    <name evidence="4" type="ORF">FQP86_04640</name>
</gene>
<comment type="similarity">
    <text evidence="2">Belongs to the SelU family.</text>
</comment>
<dbReference type="Proteomes" id="UP000319941">
    <property type="component" value="Unassembled WGS sequence"/>
</dbReference>
<dbReference type="Pfam" id="PF26341">
    <property type="entry name" value="AAA_SelU"/>
    <property type="match status" value="1"/>
</dbReference>
<comment type="catalytic activity">
    <reaction evidence="2">
        <text>5-methylaminomethyl-2-thiouridine(34) in tRNA + selenophosphate + (2E)-geranyl diphosphate + H2O + H(+) = 5-methylaminomethyl-2-selenouridine(34) in tRNA + (2E)-thiogeraniol + phosphate + diphosphate</text>
        <dbReference type="Rhea" id="RHEA:42716"/>
        <dbReference type="Rhea" id="RHEA-COMP:10195"/>
        <dbReference type="Rhea" id="RHEA-COMP:10196"/>
        <dbReference type="ChEBI" id="CHEBI:15377"/>
        <dbReference type="ChEBI" id="CHEBI:15378"/>
        <dbReference type="ChEBI" id="CHEBI:16144"/>
        <dbReference type="ChEBI" id="CHEBI:33019"/>
        <dbReference type="ChEBI" id="CHEBI:43474"/>
        <dbReference type="ChEBI" id="CHEBI:58057"/>
        <dbReference type="ChEBI" id="CHEBI:74455"/>
        <dbReference type="ChEBI" id="CHEBI:82743"/>
        <dbReference type="ChEBI" id="CHEBI:143703"/>
        <dbReference type="EC" id="2.9.1.3"/>
    </reaction>
</comment>
<dbReference type="Gene3D" id="3.40.250.10">
    <property type="entry name" value="Rhodanese-like domain"/>
    <property type="match status" value="1"/>
</dbReference>
<comment type="subunit">
    <text evidence="2">Monomer.</text>
</comment>
<dbReference type="AlphaFoldDB" id="A0A558HUY8"/>
<dbReference type="SMART" id="SM00450">
    <property type="entry name" value="RHOD"/>
    <property type="match status" value="1"/>
</dbReference>
<dbReference type="InterPro" id="IPR058840">
    <property type="entry name" value="AAA_SelU"/>
</dbReference>
<dbReference type="InterPro" id="IPR017582">
    <property type="entry name" value="SelU"/>
</dbReference>
<dbReference type="EMBL" id="VNFH01000002">
    <property type="protein sequence ID" value="TVU72934.1"/>
    <property type="molecule type" value="Genomic_DNA"/>
</dbReference>
<sequence length="368" mass="41838">MSLPTVAASCDLLRDGRPLIDVRAPVEFAAGALPGAVNLPLMDDEERHQVGLQYKQVGPESAVHLGHQLVSGGIKKARIRAWVEYVEQHPDAILYCFRGGMRSQLSQQWLKEAGVERPRIAGGWKAMRHQVCQMIDERVEQAPMLLIGGLTGCAKTELIHALDNGVDLEGCARHKGSAFGRHPFPAPSQIDFEHRLGADMLQLAPDAPSVMEDESRFIGSVNIPLTAWRAMEQAPLIRVEMPLDWRLVQIQKDYIEGLWAIYSSHYGDFLGWALMQRQLRQALLRLRKRLGSARLARLVRMQEIAFSEHKRGNASAHEAWLAPLLSEYYDPMYRYQLEKHERTFLHVGDWDNSLAFAREWSATHRWQR</sequence>
<name>A0A558HUY8_9GAMM</name>
<dbReference type="HAMAP" id="MF_01622">
    <property type="entry name" value="tRNA_sel_U_synth"/>
    <property type="match status" value="1"/>
</dbReference>
<comment type="function">
    <text evidence="2">Involved in the post-transcriptional modification of the uridine at the wobble position (U34) of tRNA(Lys), tRNA(Glu) and tRNA(Gln). Catalyzes the conversion of 2-thiouridine (S2U-RNA) to 2-selenouridine (Se2U-RNA). Acts in a two-step process involving geranylation of 2-thiouridine (S2U) to S-geranyl-2-thiouridine (geS2U) and subsequent selenation of the latter derivative to 2-selenouridine (Se2U) in the tRNA chain.</text>
</comment>
<dbReference type="RefSeq" id="WP_144726742.1">
    <property type="nucleotide sequence ID" value="NZ_CAWOWR010000076.1"/>
</dbReference>
<dbReference type="GO" id="GO:0043828">
    <property type="term" value="F:tRNA 2-selenouridine synthase activity"/>
    <property type="evidence" value="ECO:0007669"/>
    <property type="project" value="UniProtKB-EC"/>
</dbReference>
<dbReference type="NCBIfam" id="TIGR03167">
    <property type="entry name" value="tRNA_sel_U_synt"/>
    <property type="match status" value="1"/>
</dbReference>
<proteinExistence type="inferred from homology"/>
<dbReference type="SUPFAM" id="SSF52821">
    <property type="entry name" value="Rhodanese/Cell cycle control phosphatase"/>
    <property type="match status" value="1"/>
</dbReference>
<evidence type="ECO:0000313" key="5">
    <source>
        <dbReference type="Proteomes" id="UP000319941"/>
    </source>
</evidence>
<dbReference type="EC" id="2.9.1.3" evidence="2"/>
<comment type="catalytic activity">
    <reaction evidence="2">
        <text>5-methylaminomethyl-2-(Se-phospho)selenouridine(34) in tRNA + H2O = 5-methylaminomethyl-2-selenouridine(34) in tRNA + phosphate</text>
        <dbReference type="Rhea" id="RHEA:60176"/>
        <dbReference type="Rhea" id="RHEA-COMP:10196"/>
        <dbReference type="Rhea" id="RHEA-COMP:15523"/>
        <dbReference type="ChEBI" id="CHEBI:15377"/>
        <dbReference type="ChEBI" id="CHEBI:43474"/>
        <dbReference type="ChEBI" id="CHEBI:82743"/>
        <dbReference type="ChEBI" id="CHEBI:143702"/>
    </reaction>
</comment>
<feature type="domain" description="Rhodanese" evidence="3">
    <location>
        <begin position="13"/>
        <end position="133"/>
    </location>
</feature>
<reference evidence="4 5" key="1">
    <citation type="submission" date="2019-07" db="EMBL/GenBank/DDBJ databases">
        <title>Diversity of Bacteria from Kongsfjorden, Arctic.</title>
        <authorList>
            <person name="Yu Y."/>
        </authorList>
    </citation>
    <scope>NUCLEOTIDE SEQUENCE [LARGE SCALE GENOMIC DNA]</scope>
    <source>
        <strain evidence="4 5">SM1923</strain>
    </source>
</reference>
<dbReference type="NCBIfam" id="NF008750">
    <property type="entry name" value="PRK11784.1-2"/>
    <property type="match status" value="1"/>
</dbReference>
<organism evidence="4 5">
    <name type="scientific">Cobetia crustatorum</name>
    <dbReference type="NCBI Taxonomy" id="553385"/>
    <lineage>
        <taxon>Bacteria</taxon>
        <taxon>Pseudomonadati</taxon>
        <taxon>Pseudomonadota</taxon>
        <taxon>Gammaproteobacteria</taxon>
        <taxon>Oceanospirillales</taxon>
        <taxon>Halomonadaceae</taxon>
        <taxon>Cobetia</taxon>
    </lineage>
</organism>
<accession>A0A558HUY8</accession>
<dbReference type="PANTHER" id="PTHR30401:SF0">
    <property type="entry name" value="TRNA 2-SELENOURIDINE SYNTHASE"/>
    <property type="match status" value="1"/>
</dbReference>
<evidence type="ECO:0000313" key="4">
    <source>
        <dbReference type="EMBL" id="TVU72934.1"/>
    </source>
</evidence>
<keyword evidence="1 2" id="KW-0711">Selenium</keyword>
<dbReference type="InterPro" id="IPR036873">
    <property type="entry name" value="Rhodanese-like_dom_sf"/>
</dbReference>
<dbReference type="GO" id="GO:0002098">
    <property type="term" value="P:tRNA wobble uridine modification"/>
    <property type="evidence" value="ECO:0007669"/>
    <property type="project" value="UniProtKB-UniRule"/>
</dbReference>
<comment type="caution">
    <text evidence="4">The sequence shown here is derived from an EMBL/GenBank/DDBJ whole genome shotgun (WGS) entry which is preliminary data.</text>
</comment>
<dbReference type="GO" id="GO:0016765">
    <property type="term" value="F:transferase activity, transferring alkyl or aryl (other than methyl) groups"/>
    <property type="evidence" value="ECO:0007669"/>
    <property type="project" value="UniProtKB-UniRule"/>
</dbReference>
<protein>
    <recommendedName>
        <fullName evidence="2">tRNA 2-selenouridine synthase</fullName>
        <ecNumber evidence="2">2.9.1.3</ecNumber>
    </recommendedName>
</protein>
<dbReference type="PANTHER" id="PTHR30401">
    <property type="entry name" value="TRNA 2-SELENOURIDINE SYNTHASE"/>
    <property type="match status" value="1"/>
</dbReference>
<dbReference type="InterPro" id="IPR001763">
    <property type="entry name" value="Rhodanese-like_dom"/>
</dbReference>
<evidence type="ECO:0000259" key="3">
    <source>
        <dbReference type="PROSITE" id="PS50206"/>
    </source>
</evidence>
<dbReference type="Pfam" id="PF00581">
    <property type="entry name" value="Rhodanese"/>
    <property type="match status" value="1"/>
</dbReference>
<comment type="catalytic activity">
    <reaction evidence="2">
        <text>5-methylaminomethyl-S-(2E)-geranyl-thiouridine(34) in tRNA + selenophosphate + H(+) = 5-methylaminomethyl-2-(Se-phospho)selenouridine(34) in tRNA + (2E)-thiogeraniol</text>
        <dbReference type="Rhea" id="RHEA:60172"/>
        <dbReference type="Rhea" id="RHEA-COMP:14654"/>
        <dbReference type="Rhea" id="RHEA-COMP:15523"/>
        <dbReference type="ChEBI" id="CHEBI:15378"/>
        <dbReference type="ChEBI" id="CHEBI:16144"/>
        <dbReference type="ChEBI" id="CHEBI:140632"/>
        <dbReference type="ChEBI" id="CHEBI:143702"/>
        <dbReference type="ChEBI" id="CHEBI:143703"/>
    </reaction>
</comment>
<dbReference type="NCBIfam" id="NF008751">
    <property type="entry name" value="PRK11784.1-3"/>
    <property type="match status" value="1"/>
</dbReference>
<dbReference type="STRING" id="553385.GCA_000591415_03284"/>
<feature type="active site" description="S-selanylcysteine intermediate" evidence="2">
    <location>
        <position position="96"/>
    </location>
</feature>
<keyword evidence="5" id="KW-1185">Reference proteome</keyword>
<evidence type="ECO:0000256" key="1">
    <source>
        <dbReference type="ARBA" id="ARBA00023266"/>
    </source>
</evidence>
<dbReference type="OrthoDB" id="9808735at2"/>